<dbReference type="AlphaFoldDB" id="A0A367V795"/>
<feature type="binding site" evidence="7">
    <location>
        <position position="382"/>
    </location>
    <ligand>
        <name>substrate</name>
    </ligand>
</feature>
<gene>
    <name evidence="11" type="ORF">TH6_14640</name>
</gene>
<keyword evidence="3 5" id="KW-0560">Oxidoreductase</keyword>
<dbReference type="PIRSF" id="PIRSF000185">
    <property type="entry name" value="Glu_DH"/>
    <property type="match status" value="1"/>
</dbReference>
<evidence type="ECO:0000256" key="9">
    <source>
        <dbReference type="RuleBase" id="RU004417"/>
    </source>
</evidence>
<feature type="binding site" evidence="7">
    <location>
        <position position="118"/>
    </location>
    <ligand>
        <name>substrate</name>
    </ligand>
</feature>
<dbReference type="InterPro" id="IPR046346">
    <property type="entry name" value="Aminoacid_DH-like_N_sf"/>
</dbReference>
<feature type="domain" description="Glutamate/phenylalanine/leucine/valine/L-tryptophan dehydrogenase C-terminal" evidence="10">
    <location>
        <begin position="206"/>
        <end position="447"/>
    </location>
</feature>
<reference evidence="11 12" key="1">
    <citation type="submission" date="2014-07" db="EMBL/GenBank/DDBJ databases">
        <title>Draft genome sequence of Thalassospira profundimaris R8-17.</title>
        <authorList>
            <person name="Lai Q."/>
            <person name="Shao Z."/>
        </authorList>
    </citation>
    <scope>NUCLEOTIDE SEQUENCE [LARGE SCALE GENOMIC DNA]</scope>
    <source>
        <strain evidence="11 12">R8-17</strain>
    </source>
</reference>
<dbReference type="NCBIfam" id="NF006929">
    <property type="entry name" value="PRK09414.1"/>
    <property type="match status" value="1"/>
</dbReference>
<organism evidence="11 12">
    <name type="scientific">Thalassospira profundimaris</name>
    <dbReference type="NCBI Taxonomy" id="502049"/>
    <lineage>
        <taxon>Bacteria</taxon>
        <taxon>Pseudomonadati</taxon>
        <taxon>Pseudomonadota</taxon>
        <taxon>Alphaproteobacteria</taxon>
        <taxon>Rhodospirillales</taxon>
        <taxon>Thalassospiraceae</taxon>
        <taxon>Thalassospira</taxon>
    </lineage>
</organism>
<evidence type="ECO:0000256" key="1">
    <source>
        <dbReference type="ARBA" id="ARBA00006382"/>
    </source>
</evidence>
<accession>A0A367V795</accession>
<feature type="binding site" evidence="7">
    <location>
        <position position="244"/>
    </location>
    <ligand>
        <name>NAD(+)</name>
        <dbReference type="ChEBI" id="CHEBI:57540"/>
    </ligand>
</feature>
<protein>
    <recommendedName>
        <fullName evidence="5">Glutamate dehydrogenase</fullName>
    </recommendedName>
</protein>
<dbReference type="EMBL" id="JPWB01000006">
    <property type="protein sequence ID" value="RCK21013.1"/>
    <property type="molecule type" value="Genomic_DNA"/>
</dbReference>
<dbReference type="GO" id="GO:0005829">
    <property type="term" value="C:cytosol"/>
    <property type="evidence" value="ECO:0007669"/>
    <property type="project" value="TreeGrafter"/>
</dbReference>
<evidence type="ECO:0000256" key="2">
    <source>
        <dbReference type="ARBA" id="ARBA00011643"/>
    </source>
</evidence>
<dbReference type="GO" id="GO:0006537">
    <property type="term" value="P:glutamate biosynthetic process"/>
    <property type="evidence" value="ECO:0007669"/>
    <property type="project" value="TreeGrafter"/>
</dbReference>
<feature type="active site" description="Proton donor" evidence="6">
    <location>
        <position position="130"/>
    </location>
</feature>
<keyword evidence="7" id="KW-0547">Nucleotide-binding</keyword>
<evidence type="ECO:0000256" key="8">
    <source>
        <dbReference type="PIRSR" id="PIRSR000185-3"/>
    </source>
</evidence>
<dbReference type="PANTHER" id="PTHR43571">
    <property type="entry name" value="NADP-SPECIFIC GLUTAMATE DEHYDROGENASE 1-RELATED"/>
    <property type="match status" value="1"/>
</dbReference>
<evidence type="ECO:0000313" key="12">
    <source>
        <dbReference type="Proteomes" id="UP000253061"/>
    </source>
</evidence>
<comment type="caution">
    <text evidence="11">The sequence shown here is derived from an EMBL/GenBank/DDBJ whole genome shotgun (WGS) entry which is preliminary data.</text>
</comment>
<dbReference type="Gene3D" id="1.10.285.10">
    <property type="entry name" value="Glutamate Dehydrogenase, chain A, domain 3"/>
    <property type="match status" value="2"/>
</dbReference>
<dbReference type="Proteomes" id="UP000253061">
    <property type="component" value="Unassembled WGS sequence"/>
</dbReference>
<dbReference type="Gene3D" id="3.40.50.10860">
    <property type="entry name" value="Leucine Dehydrogenase, chain A, domain 1"/>
    <property type="match status" value="1"/>
</dbReference>
<evidence type="ECO:0000313" key="11">
    <source>
        <dbReference type="EMBL" id="RCK21013.1"/>
    </source>
</evidence>
<evidence type="ECO:0000256" key="3">
    <source>
        <dbReference type="ARBA" id="ARBA00023002"/>
    </source>
</evidence>
<evidence type="ECO:0000256" key="5">
    <source>
        <dbReference type="PIRNR" id="PIRNR000185"/>
    </source>
</evidence>
<name>A0A367V795_9PROT</name>
<dbReference type="SUPFAM" id="SSF53223">
    <property type="entry name" value="Aminoacid dehydrogenase-like, N-terminal domain"/>
    <property type="match status" value="1"/>
</dbReference>
<dbReference type="InterPro" id="IPR006095">
    <property type="entry name" value="Glu/Leu/Phe/Val/Trp_DH"/>
</dbReference>
<feature type="binding site" evidence="7">
    <location>
        <position position="94"/>
    </location>
    <ligand>
        <name>substrate</name>
    </ligand>
</feature>
<feature type="binding site" evidence="7">
    <location>
        <position position="115"/>
    </location>
    <ligand>
        <name>substrate</name>
    </ligand>
</feature>
<comment type="subunit">
    <text evidence="2">Homohexamer.</text>
</comment>
<dbReference type="InterPro" id="IPR036291">
    <property type="entry name" value="NAD(P)-bd_dom_sf"/>
</dbReference>
<evidence type="ECO:0000256" key="6">
    <source>
        <dbReference type="PIRSR" id="PIRSR000185-1"/>
    </source>
</evidence>
<evidence type="ECO:0000256" key="4">
    <source>
        <dbReference type="ARBA" id="ARBA00048584"/>
    </source>
</evidence>
<feature type="binding site" evidence="7">
    <location>
        <position position="213"/>
    </location>
    <ligand>
        <name>NAD(+)</name>
        <dbReference type="ChEBI" id="CHEBI:57540"/>
    </ligand>
</feature>
<evidence type="ECO:0000259" key="10">
    <source>
        <dbReference type="SMART" id="SM00839"/>
    </source>
</evidence>
<dbReference type="FunFam" id="3.40.50.10860:FF:000002">
    <property type="entry name" value="Glutamate dehydrogenase"/>
    <property type="match status" value="1"/>
</dbReference>
<dbReference type="SMART" id="SM00839">
    <property type="entry name" value="ELFV_dehydrog"/>
    <property type="match status" value="1"/>
</dbReference>
<sequence>MTQSASDFQKDFLNWLEDKTPNEPEFHQAVEEVVGSVAGWYLDQREMRKNAVLERCTEPDRVLQFRVAWEDDDNQIQVNRGWRVQFNQSMGPYKGGLRFAPTVSTSVLKFLGFEQTLKNSLTGLPMGGAKGGADFSPKGKSPQEIGRFCQAFMQELYRHIGPDTDVPAGDIGVGRNEISILFGHYIKLTQKWTGALTGKGCHFGGSAGRAEATGFGCIYFLGHMLDQENKELNGKRVAISGAGNVALHAARKAIELDSKVISLSDSSGTMHFADGTNQELLDQIDDWKNNQRKSLSEFDGGKAGSFLEDQKPWGLECDIALPCATQNELDEDDARNLVDNKVMMVCDGANMPLTAQAQKILHEANVPHAPGKASNAGGVAVSGLEQSQNAQRLRWDTENVDKRLREIMAKIHKDCIENSPDGKIVNYRDGANLASFKRVAETMNAFWLS</sequence>
<dbReference type="FunFam" id="3.40.50.720:FF:000030">
    <property type="entry name" value="Glutamate dehydrogenase"/>
    <property type="match status" value="1"/>
</dbReference>
<dbReference type="PANTHER" id="PTHR43571:SF1">
    <property type="entry name" value="NADP-SPECIFIC GLUTAMATE DEHYDROGENASE 1-RELATED"/>
    <property type="match status" value="1"/>
</dbReference>
<dbReference type="InterPro" id="IPR006097">
    <property type="entry name" value="Glu/Leu/Phe/Val/Trp_DH_dimer"/>
</dbReference>
<keyword evidence="7" id="KW-0520">NAD</keyword>
<dbReference type="GO" id="GO:0004354">
    <property type="term" value="F:glutamate dehydrogenase (NADP+) activity"/>
    <property type="evidence" value="ECO:0007669"/>
    <property type="project" value="UniProtKB-EC"/>
</dbReference>
<dbReference type="InterPro" id="IPR050724">
    <property type="entry name" value="Glu_Leu_Phe_Val_DH"/>
</dbReference>
<evidence type="ECO:0000256" key="7">
    <source>
        <dbReference type="PIRSR" id="PIRSR000185-2"/>
    </source>
</evidence>
<dbReference type="InterPro" id="IPR033524">
    <property type="entry name" value="Glu/Leu/Phe/Val_DH_AS"/>
</dbReference>
<dbReference type="RefSeq" id="WP_062957445.1">
    <property type="nucleotide sequence ID" value="NZ_JPWB01000006.1"/>
</dbReference>
<feature type="binding site" evidence="7">
    <location>
        <position position="169"/>
    </location>
    <ligand>
        <name>substrate</name>
    </ligand>
</feature>
<dbReference type="InterPro" id="IPR014362">
    <property type="entry name" value="Glu_DH"/>
</dbReference>
<dbReference type="PROSITE" id="PS00074">
    <property type="entry name" value="GLFV_DEHYDROGENASE"/>
    <property type="match status" value="1"/>
</dbReference>
<dbReference type="Pfam" id="PF00208">
    <property type="entry name" value="ELFV_dehydrog"/>
    <property type="match status" value="1"/>
</dbReference>
<dbReference type="Pfam" id="PF02812">
    <property type="entry name" value="ELFV_dehydrog_N"/>
    <property type="match status" value="1"/>
</dbReference>
<dbReference type="Gene3D" id="3.40.50.720">
    <property type="entry name" value="NAD(P)-binding Rossmann-like Domain"/>
    <property type="match status" value="1"/>
</dbReference>
<comment type="similarity">
    <text evidence="1 5 9">Belongs to the Glu/Leu/Phe/Val dehydrogenases family.</text>
</comment>
<dbReference type="SUPFAM" id="SSF51735">
    <property type="entry name" value="NAD(P)-binding Rossmann-fold domains"/>
    <property type="match status" value="1"/>
</dbReference>
<dbReference type="PRINTS" id="PR00082">
    <property type="entry name" value="GLFDHDRGNASE"/>
</dbReference>
<comment type="catalytic activity">
    <reaction evidence="4">
        <text>L-glutamate + NADP(+) + H2O = 2-oxoglutarate + NH4(+) + NADPH + H(+)</text>
        <dbReference type="Rhea" id="RHEA:11612"/>
        <dbReference type="ChEBI" id="CHEBI:15377"/>
        <dbReference type="ChEBI" id="CHEBI:15378"/>
        <dbReference type="ChEBI" id="CHEBI:16810"/>
        <dbReference type="ChEBI" id="CHEBI:28938"/>
        <dbReference type="ChEBI" id="CHEBI:29985"/>
        <dbReference type="ChEBI" id="CHEBI:57783"/>
        <dbReference type="ChEBI" id="CHEBI:58349"/>
        <dbReference type="EC" id="1.4.1.4"/>
    </reaction>
</comment>
<proteinExistence type="inferred from homology"/>
<dbReference type="GO" id="GO:0000166">
    <property type="term" value="F:nucleotide binding"/>
    <property type="evidence" value="ECO:0007669"/>
    <property type="project" value="UniProtKB-KW"/>
</dbReference>
<feature type="site" description="Important for catalysis" evidence="8">
    <location>
        <position position="170"/>
    </location>
</feature>
<dbReference type="InterPro" id="IPR006096">
    <property type="entry name" value="Glu/Leu/Phe/Val/Trp_DH_C"/>
</dbReference>